<gene>
    <name evidence="2" type="ORF">LY79DRAFT_125918</name>
</gene>
<accession>A0AAD8Q2N5</accession>
<feature type="signal peptide" evidence="1">
    <location>
        <begin position="1"/>
        <end position="15"/>
    </location>
</feature>
<comment type="caution">
    <text evidence="2">The sequence shown here is derived from an EMBL/GenBank/DDBJ whole genome shotgun (WGS) entry which is preliminary data.</text>
</comment>
<evidence type="ECO:0000256" key="1">
    <source>
        <dbReference type="SAM" id="SignalP"/>
    </source>
</evidence>
<organism evidence="2 3">
    <name type="scientific">Colletotrichum navitas</name>
    <dbReference type="NCBI Taxonomy" id="681940"/>
    <lineage>
        <taxon>Eukaryota</taxon>
        <taxon>Fungi</taxon>
        <taxon>Dikarya</taxon>
        <taxon>Ascomycota</taxon>
        <taxon>Pezizomycotina</taxon>
        <taxon>Sordariomycetes</taxon>
        <taxon>Hypocreomycetidae</taxon>
        <taxon>Glomerellales</taxon>
        <taxon>Glomerellaceae</taxon>
        <taxon>Colletotrichum</taxon>
        <taxon>Colletotrichum graminicola species complex</taxon>
    </lineage>
</organism>
<keyword evidence="1" id="KW-0732">Signal</keyword>
<feature type="chain" id="PRO_5042280711" evidence="1">
    <location>
        <begin position="16"/>
        <end position="193"/>
    </location>
</feature>
<protein>
    <submittedName>
        <fullName evidence="2">Uncharacterized protein</fullName>
    </submittedName>
</protein>
<dbReference type="AlphaFoldDB" id="A0AAD8Q2N5"/>
<reference evidence="2" key="1">
    <citation type="submission" date="2021-06" db="EMBL/GenBank/DDBJ databases">
        <title>Comparative genomics, transcriptomics and evolutionary studies reveal genomic signatures of adaptation to plant cell wall in hemibiotrophic fungi.</title>
        <authorList>
            <consortium name="DOE Joint Genome Institute"/>
            <person name="Baroncelli R."/>
            <person name="Diaz J.F."/>
            <person name="Benocci T."/>
            <person name="Peng M."/>
            <person name="Battaglia E."/>
            <person name="Haridas S."/>
            <person name="Andreopoulos W."/>
            <person name="Labutti K."/>
            <person name="Pangilinan J."/>
            <person name="Floch G.L."/>
            <person name="Makela M.R."/>
            <person name="Henrissat B."/>
            <person name="Grigoriev I.V."/>
            <person name="Crouch J.A."/>
            <person name="De Vries R.P."/>
            <person name="Sukno S.A."/>
            <person name="Thon M.R."/>
        </authorList>
    </citation>
    <scope>NUCLEOTIDE SEQUENCE</scope>
    <source>
        <strain evidence="2">CBS 125086</strain>
    </source>
</reference>
<keyword evidence="3" id="KW-1185">Reference proteome</keyword>
<dbReference type="EMBL" id="JAHLJV010000018">
    <property type="protein sequence ID" value="KAK1594802.1"/>
    <property type="molecule type" value="Genomic_DNA"/>
</dbReference>
<evidence type="ECO:0000313" key="2">
    <source>
        <dbReference type="EMBL" id="KAK1594802.1"/>
    </source>
</evidence>
<sequence>MKLQLLLTFIATVVAAVIQPDFKHNNTAVGYTRHLSVVDTPHGSSQLHQLLARDPHHAYEIAEEAAGPLKNGKYLHFMLCWPPKIPGTSGFGGHGCRHYGLVVGLVNTSEKTYDAVFVHAELKPSPWKQSKHVFTGLRNGQSLRRPGYKDNVDMTQLLTIGQPFIDWMNSHKTIAVDERTSCYKYYQYVLDHM</sequence>
<dbReference type="RefSeq" id="XP_060415921.1">
    <property type="nucleotide sequence ID" value="XM_060550805.1"/>
</dbReference>
<name>A0AAD8Q2N5_9PEZI</name>
<evidence type="ECO:0000313" key="3">
    <source>
        <dbReference type="Proteomes" id="UP001230504"/>
    </source>
</evidence>
<dbReference type="Proteomes" id="UP001230504">
    <property type="component" value="Unassembled WGS sequence"/>
</dbReference>
<dbReference type="GeneID" id="85435045"/>
<proteinExistence type="predicted"/>